<comment type="caution">
    <text evidence="2">The sequence shown here is derived from an EMBL/GenBank/DDBJ whole genome shotgun (WGS) entry which is preliminary data.</text>
</comment>
<dbReference type="OrthoDB" id="9801841at2"/>
<dbReference type="SUPFAM" id="SSF81606">
    <property type="entry name" value="PP2C-like"/>
    <property type="match status" value="1"/>
</dbReference>
<dbReference type="Proteomes" id="UP000005990">
    <property type="component" value="Unassembled WGS sequence"/>
</dbReference>
<dbReference type="CDD" id="cd00143">
    <property type="entry name" value="PP2Cc"/>
    <property type="match status" value="1"/>
</dbReference>
<accession>E4KNX9</accession>
<name>E4KNX9_9LACT</name>
<dbReference type="RefSeq" id="WP_006418430.1">
    <property type="nucleotide sequence ID" value="NZ_AENN01000015.1"/>
</dbReference>
<dbReference type="InterPro" id="IPR001932">
    <property type="entry name" value="PPM-type_phosphatase-like_dom"/>
</dbReference>
<dbReference type="PROSITE" id="PS51746">
    <property type="entry name" value="PPM_2"/>
    <property type="match status" value="1"/>
</dbReference>
<evidence type="ECO:0000259" key="1">
    <source>
        <dbReference type="PROSITE" id="PS51746"/>
    </source>
</evidence>
<organism evidence="2 3">
    <name type="scientific">Eremococcus coleocola ACS-139-V-Col8</name>
    <dbReference type="NCBI Taxonomy" id="908337"/>
    <lineage>
        <taxon>Bacteria</taxon>
        <taxon>Bacillati</taxon>
        <taxon>Bacillota</taxon>
        <taxon>Bacilli</taxon>
        <taxon>Lactobacillales</taxon>
        <taxon>Aerococcaceae</taxon>
        <taxon>Eremococcus</taxon>
    </lineage>
</organism>
<proteinExistence type="predicted"/>
<dbReference type="PANTHER" id="PTHR13832:SF860">
    <property type="entry name" value="PROTEIN PHOSPHATASE PHPP"/>
    <property type="match status" value="1"/>
</dbReference>
<dbReference type="SMART" id="SM00331">
    <property type="entry name" value="PP2C_SIG"/>
    <property type="match status" value="1"/>
</dbReference>
<dbReference type="Pfam" id="PF13672">
    <property type="entry name" value="PP2C_2"/>
    <property type="match status" value="1"/>
</dbReference>
<reference evidence="2 3" key="1">
    <citation type="submission" date="2010-10" db="EMBL/GenBank/DDBJ databases">
        <authorList>
            <person name="Durkin A.S."/>
            <person name="Madupu R."/>
            <person name="Torralba M."/>
            <person name="Gillis M."/>
            <person name="Methe B."/>
            <person name="Sutton G."/>
            <person name="Nelson K.E."/>
        </authorList>
    </citation>
    <scope>NUCLEOTIDE SEQUENCE [LARGE SCALE GENOMIC DNA]</scope>
    <source>
        <strain evidence="2 3">ACS-139-V-Col8</strain>
    </source>
</reference>
<feature type="domain" description="PPM-type phosphatase" evidence="1">
    <location>
        <begin position="2"/>
        <end position="242"/>
    </location>
</feature>
<keyword evidence="3" id="KW-1185">Reference proteome</keyword>
<dbReference type="STRING" id="908337.HMPREF9257_1261"/>
<sequence>MQISVHSNIGKKRTSNQDYADYFKSQAGQILFVLCDGVGGNQAGDVASKTTTELLGAAFETVDRELSIEDSKDWMARQITQVNQAIYDQSMTDAKLFGMSTTLVIAVVAEDQLVIAHVGDSRAYIYHEGQLNQVTEDHSLVNELIRSGEISESEGQNHPQRNIVTQSIGGTDWVDYEFNQCSLAQVDDLLLCSDGLSNMVGHKTMEAFFVEHIDLDQLGQALIKAANDAGGSDNITLILVTDLAEGTVED</sequence>
<dbReference type="InterPro" id="IPR036457">
    <property type="entry name" value="PPM-type-like_dom_sf"/>
</dbReference>
<protein>
    <submittedName>
        <fullName evidence="2">Protein phosphatase 2C</fullName>
    </submittedName>
</protein>
<dbReference type="PANTHER" id="PTHR13832">
    <property type="entry name" value="PROTEIN PHOSPHATASE 2C"/>
    <property type="match status" value="1"/>
</dbReference>
<dbReference type="GO" id="GO:0004722">
    <property type="term" value="F:protein serine/threonine phosphatase activity"/>
    <property type="evidence" value="ECO:0007669"/>
    <property type="project" value="InterPro"/>
</dbReference>
<dbReference type="NCBIfam" id="NF033484">
    <property type="entry name" value="Stp1_PP2C_phos"/>
    <property type="match status" value="1"/>
</dbReference>
<evidence type="ECO:0000313" key="3">
    <source>
        <dbReference type="Proteomes" id="UP000005990"/>
    </source>
</evidence>
<dbReference type="EMBL" id="AENN01000015">
    <property type="protein sequence ID" value="EFR31227.1"/>
    <property type="molecule type" value="Genomic_DNA"/>
</dbReference>
<gene>
    <name evidence="2" type="ORF">HMPREF9257_1261</name>
</gene>
<dbReference type="InterPro" id="IPR015655">
    <property type="entry name" value="PP2C"/>
</dbReference>
<evidence type="ECO:0000313" key="2">
    <source>
        <dbReference type="EMBL" id="EFR31227.1"/>
    </source>
</evidence>
<dbReference type="Gene3D" id="3.60.40.10">
    <property type="entry name" value="PPM-type phosphatase domain"/>
    <property type="match status" value="1"/>
</dbReference>
<dbReference type="eggNOG" id="COG0631">
    <property type="taxonomic scope" value="Bacteria"/>
</dbReference>
<dbReference type="SMART" id="SM00332">
    <property type="entry name" value="PP2Cc"/>
    <property type="match status" value="1"/>
</dbReference>
<dbReference type="AlphaFoldDB" id="E4KNX9"/>